<organism evidence="2 3">
    <name type="scientific">Neocallimastix californiae</name>
    <dbReference type="NCBI Taxonomy" id="1754190"/>
    <lineage>
        <taxon>Eukaryota</taxon>
        <taxon>Fungi</taxon>
        <taxon>Fungi incertae sedis</taxon>
        <taxon>Chytridiomycota</taxon>
        <taxon>Chytridiomycota incertae sedis</taxon>
        <taxon>Neocallimastigomycetes</taxon>
        <taxon>Neocallimastigales</taxon>
        <taxon>Neocallimastigaceae</taxon>
        <taxon>Neocallimastix</taxon>
    </lineage>
</organism>
<feature type="compositionally biased region" description="Basic and acidic residues" evidence="1">
    <location>
        <begin position="616"/>
        <end position="632"/>
    </location>
</feature>
<feature type="region of interest" description="Disordered" evidence="1">
    <location>
        <begin position="579"/>
        <end position="667"/>
    </location>
</feature>
<gene>
    <name evidence="2" type="ORF">LY90DRAFT_249356</name>
</gene>
<feature type="compositionally biased region" description="Polar residues" evidence="1">
    <location>
        <begin position="579"/>
        <end position="595"/>
    </location>
</feature>
<reference evidence="2 3" key="1">
    <citation type="submission" date="2016-08" db="EMBL/GenBank/DDBJ databases">
        <title>A Parts List for Fungal Cellulosomes Revealed by Comparative Genomics.</title>
        <authorList>
            <consortium name="DOE Joint Genome Institute"/>
            <person name="Haitjema C.H."/>
            <person name="Gilmore S.P."/>
            <person name="Henske J.K."/>
            <person name="Solomon K.V."/>
            <person name="De Groot R."/>
            <person name="Kuo A."/>
            <person name="Mondo S.J."/>
            <person name="Salamov A.A."/>
            <person name="Labutti K."/>
            <person name="Zhao Z."/>
            <person name="Chiniquy J."/>
            <person name="Barry K."/>
            <person name="Brewer H.M."/>
            <person name="Purvine S.O."/>
            <person name="Wright A.T."/>
            <person name="Boxma B."/>
            <person name="Van Alen T."/>
            <person name="Hackstein J.H."/>
            <person name="Baker S.E."/>
            <person name="Grigoriev I.V."/>
            <person name="O'Malley M.A."/>
        </authorList>
    </citation>
    <scope>NUCLEOTIDE SEQUENCE [LARGE SCALE GENOMIC DNA]</scope>
    <source>
        <strain evidence="2 3">G1</strain>
    </source>
</reference>
<accession>A0A1Y2DH90</accession>
<name>A0A1Y2DH90_9FUNG</name>
<evidence type="ECO:0000313" key="3">
    <source>
        <dbReference type="Proteomes" id="UP000193920"/>
    </source>
</evidence>
<sequence>MQTAIIKSKEEDRNEIYTGISELRSKNIKNNDLLMSPRRRNGKIIVIDLDDSDYDNFNGSINKSSSAKALQINTKSIQKDNHINNNNNNNNQETVQENLSIKSDSYLNDIITINDDDYIFSNVPKQTLITKRYPSRNIFSKINSPLKDNPFHNQIKTKKHILKEKRIIYNSKLKSLNSSDNKNNKNNVMEDVKTTTIITPPLPSKPLMNLPSKKIDTTYDSSIIESESQLTSETITSSSKSEINSASKFINSKSQSKLSSKITTTFNENKLLVEISNKLSDSTSKLIVENNSNKWDVHQSKSFLEYEISNFSDDKSLENPIINYEILKTPTKFEIPLIPVSKNCKIISNDGILNTSIEKSNFNLFFKKKSDDPIIDEMSSSEHKNHHSNNNSKILNSIQIQEDSSPNKFCNHDSVNFSNIIKEKNSKRSKFKKISLNITNAISLGFNKYKFMAKGKKLIIFYYNNKKYIVNNENHEIFIIDDTKFNMNQTKNSFKEILSSIDQLIEKLKNKNIPYEKNKNKNRFPLKTPTIMLHKLETIPEESYIENTKTLNIQISNEIKAVNKDQVIKNLDNNSSKFLNKNDDLQNSETNNDCSTPKKKDRKRKELENSETVSAKQDDNKNSIKNDTDNPLKKKKKSKHDINIMEIDNDNNNISVKGCKKRGRKKG</sequence>
<keyword evidence="3" id="KW-1185">Reference proteome</keyword>
<dbReference type="EMBL" id="MCOG01000066">
    <property type="protein sequence ID" value="ORY58623.1"/>
    <property type="molecule type" value="Genomic_DNA"/>
</dbReference>
<dbReference type="Proteomes" id="UP000193920">
    <property type="component" value="Unassembled WGS sequence"/>
</dbReference>
<evidence type="ECO:0000313" key="2">
    <source>
        <dbReference type="EMBL" id="ORY58623.1"/>
    </source>
</evidence>
<feature type="compositionally biased region" description="Basic residues" evidence="1">
    <location>
        <begin position="658"/>
        <end position="667"/>
    </location>
</feature>
<protein>
    <submittedName>
        <fullName evidence="2">Uncharacterized protein</fullName>
    </submittedName>
</protein>
<proteinExistence type="predicted"/>
<comment type="caution">
    <text evidence="2">The sequence shown here is derived from an EMBL/GenBank/DDBJ whole genome shotgun (WGS) entry which is preliminary data.</text>
</comment>
<feature type="compositionally biased region" description="Low complexity" evidence="1">
    <location>
        <begin position="644"/>
        <end position="654"/>
    </location>
</feature>
<dbReference type="AlphaFoldDB" id="A0A1Y2DH90"/>
<evidence type="ECO:0000256" key="1">
    <source>
        <dbReference type="SAM" id="MobiDB-lite"/>
    </source>
</evidence>